<keyword evidence="12" id="KW-1185">Reference proteome</keyword>
<dbReference type="Pfam" id="PF01554">
    <property type="entry name" value="MatE"/>
    <property type="match status" value="2"/>
</dbReference>
<keyword evidence="3" id="KW-0050">Antiport</keyword>
<evidence type="ECO:0000256" key="6">
    <source>
        <dbReference type="ARBA" id="ARBA00022989"/>
    </source>
</evidence>
<dbReference type="CDD" id="cd13131">
    <property type="entry name" value="MATE_NorM_like"/>
    <property type="match status" value="1"/>
</dbReference>
<keyword evidence="8 10" id="KW-0472">Membrane</keyword>
<dbReference type="NCBIfam" id="TIGR00797">
    <property type="entry name" value="matE"/>
    <property type="match status" value="1"/>
</dbReference>
<feature type="transmembrane region" description="Helical" evidence="10">
    <location>
        <begin position="199"/>
        <end position="218"/>
    </location>
</feature>
<feature type="transmembrane region" description="Helical" evidence="10">
    <location>
        <begin position="99"/>
        <end position="122"/>
    </location>
</feature>
<dbReference type="InterPro" id="IPR048279">
    <property type="entry name" value="MdtK-like"/>
</dbReference>
<evidence type="ECO:0000256" key="5">
    <source>
        <dbReference type="ARBA" id="ARBA00022692"/>
    </source>
</evidence>
<dbReference type="EMBL" id="JAKLWS010000023">
    <property type="protein sequence ID" value="MCG2589917.1"/>
    <property type="molecule type" value="Genomic_DNA"/>
</dbReference>
<evidence type="ECO:0000313" key="11">
    <source>
        <dbReference type="EMBL" id="MCG2589917.1"/>
    </source>
</evidence>
<feature type="transmembrane region" description="Helical" evidence="10">
    <location>
        <begin position="239"/>
        <end position="269"/>
    </location>
</feature>
<feature type="transmembrane region" description="Helical" evidence="10">
    <location>
        <begin position="161"/>
        <end position="179"/>
    </location>
</feature>
<proteinExistence type="predicted"/>
<dbReference type="PANTHER" id="PTHR43298:SF2">
    <property type="entry name" value="FMN_FAD EXPORTER YEEO-RELATED"/>
    <property type="match status" value="1"/>
</dbReference>
<keyword evidence="4" id="KW-1003">Cell membrane</keyword>
<evidence type="ECO:0000256" key="8">
    <source>
        <dbReference type="ARBA" id="ARBA00023136"/>
    </source>
</evidence>
<feature type="transmembrane region" description="Helical" evidence="10">
    <location>
        <begin position="20"/>
        <end position="41"/>
    </location>
</feature>
<evidence type="ECO:0000256" key="2">
    <source>
        <dbReference type="ARBA" id="ARBA00022448"/>
    </source>
</evidence>
<feature type="transmembrane region" description="Helical" evidence="10">
    <location>
        <begin position="128"/>
        <end position="149"/>
    </location>
</feature>
<feature type="transmembrane region" description="Helical" evidence="10">
    <location>
        <begin position="394"/>
        <end position="411"/>
    </location>
</feature>
<evidence type="ECO:0000256" key="9">
    <source>
        <dbReference type="ARBA" id="ARBA00031636"/>
    </source>
</evidence>
<dbReference type="RefSeq" id="WP_237855275.1">
    <property type="nucleotide sequence ID" value="NZ_JAKLWS010000023.1"/>
</dbReference>
<feature type="transmembrane region" description="Helical" evidence="10">
    <location>
        <begin position="321"/>
        <end position="342"/>
    </location>
</feature>
<organism evidence="11 12">
    <name type="scientific">Rhodohalobacter sulfatireducens</name>
    <dbReference type="NCBI Taxonomy" id="2911366"/>
    <lineage>
        <taxon>Bacteria</taxon>
        <taxon>Pseudomonadati</taxon>
        <taxon>Balneolota</taxon>
        <taxon>Balneolia</taxon>
        <taxon>Balneolales</taxon>
        <taxon>Balneolaceae</taxon>
        <taxon>Rhodohalobacter</taxon>
    </lineage>
</organism>
<evidence type="ECO:0000256" key="3">
    <source>
        <dbReference type="ARBA" id="ARBA00022449"/>
    </source>
</evidence>
<keyword evidence="5 10" id="KW-0812">Transmembrane</keyword>
<name>A0ABS9KGF1_9BACT</name>
<evidence type="ECO:0000256" key="4">
    <source>
        <dbReference type="ARBA" id="ARBA00022475"/>
    </source>
</evidence>
<feature type="transmembrane region" description="Helical" evidence="10">
    <location>
        <begin position="362"/>
        <end position="382"/>
    </location>
</feature>
<feature type="transmembrane region" description="Helical" evidence="10">
    <location>
        <begin position="281"/>
        <end position="300"/>
    </location>
</feature>
<evidence type="ECO:0000256" key="10">
    <source>
        <dbReference type="SAM" id="Phobius"/>
    </source>
</evidence>
<gene>
    <name evidence="11" type="ORF">L6773_15170</name>
</gene>
<feature type="transmembrane region" description="Helical" evidence="10">
    <location>
        <begin position="417"/>
        <end position="439"/>
    </location>
</feature>
<dbReference type="PANTHER" id="PTHR43298">
    <property type="entry name" value="MULTIDRUG RESISTANCE PROTEIN NORM-RELATED"/>
    <property type="match status" value="1"/>
</dbReference>
<accession>A0ABS9KGF1</accession>
<comment type="subcellular location">
    <subcellularLocation>
        <location evidence="1">Cell membrane</location>
        <topology evidence="1">Multi-pass membrane protein</topology>
    </subcellularLocation>
</comment>
<dbReference type="PIRSF" id="PIRSF006603">
    <property type="entry name" value="DinF"/>
    <property type="match status" value="1"/>
</dbReference>
<sequence>MPDQSYRQLIRKEVSSLMNIGFPVIIAQLLQMSMSFVDTIMAGRLSPEDLAAVAVGTSILIPFVVFCLGSMMGVTPIVAQNVGGRKLSVIGKNARQVLWLSQILAIPSFFLLRNLDILFVWIGVTEDVIPIASGYLKAISWGIFPLYAYGSLRNFNEGLSVTRPAMFVALLGTLVNIPANYVLMFGKLGFPQLGAVGTGYASSIVYAVMFIAMFAFTYSHKPYKRFDIFSKFRLPERKYLSELLRIGVPIGISSTMEVSMFAAVSLMISTLSAVAVAGHQVAINFAAMMFMIPFGLSVAITARVGNSIGKKRPGEARFRGYVGVGVCSFVMVFTAIFIFLFPNTIASIYTNEPAVKSVAVELLFFAAVFQLSDGLQVAGFGALRGLKDTKVPMFVNLFAYWVIGISVAYYLGFVSGYGAPGLWIGLITGLTVAGILHNLRFYARTRSMGA</sequence>
<dbReference type="Proteomes" id="UP001165366">
    <property type="component" value="Unassembled WGS sequence"/>
</dbReference>
<keyword evidence="7" id="KW-0406">Ion transport</keyword>
<comment type="caution">
    <text evidence="11">The sequence shown here is derived from an EMBL/GenBank/DDBJ whole genome shotgun (WGS) entry which is preliminary data.</text>
</comment>
<reference evidence="11" key="1">
    <citation type="submission" date="2022-01" db="EMBL/GenBank/DDBJ databases">
        <authorList>
            <person name="Wang Y."/>
        </authorList>
    </citation>
    <scope>NUCLEOTIDE SEQUENCE</scope>
    <source>
        <strain evidence="11">WB101</strain>
    </source>
</reference>
<dbReference type="InterPro" id="IPR002528">
    <property type="entry name" value="MATE_fam"/>
</dbReference>
<evidence type="ECO:0000313" key="12">
    <source>
        <dbReference type="Proteomes" id="UP001165366"/>
    </source>
</evidence>
<evidence type="ECO:0000256" key="7">
    <source>
        <dbReference type="ARBA" id="ARBA00023065"/>
    </source>
</evidence>
<feature type="transmembrane region" description="Helical" evidence="10">
    <location>
        <begin position="53"/>
        <end position="78"/>
    </location>
</feature>
<keyword evidence="2" id="KW-0813">Transport</keyword>
<reference evidence="11" key="2">
    <citation type="submission" date="2024-05" db="EMBL/GenBank/DDBJ databases">
        <title>Rhodohalobacter halophilus gen. nov., sp. nov., a moderately halophilic member of the family Balneolaceae.</title>
        <authorList>
            <person name="Xia J."/>
        </authorList>
    </citation>
    <scope>NUCLEOTIDE SEQUENCE</scope>
    <source>
        <strain evidence="11">WB101</strain>
    </source>
</reference>
<keyword evidence="6 10" id="KW-1133">Transmembrane helix</keyword>
<dbReference type="InterPro" id="IPR050222">
    <property type="entry name" value="MATE_MdtK"/>
</dbReference>
<evidence type="ECO:0000256" key="1">
    <source>
        <dbReference type="ARBA" id="ARBA00004651"/>
    </source>
</evidence>
<protein>
    <recommendedName>
        <fullName evidence="9">Multidrug-efflux transporter</fullName>
    </recommendedName>
</protein>